<evidence type="ECO:0000313" key="1">
    <source>
        <dbReference type="EMBL" id="TQV99753.1"/>
    </source>
</evidence>
<dbReference type="EMBL" id="SPUK01000002">
    <property type="protein sequence ID" value="TQV99753.1"/>
    <property type="molecule type" value="Genomic_DNA"/>
</dbReference>
<comment type="caution">
    <text evidence="1">The sequence shown here is derived from an EMBL/GenBank/DDBJ whole genome shotgun (WGS) entry which is preliminary data.</text>
</comment>
<organism evidence="1 2">
    <name type="scientific">Cordyceps javanica</name>
    <dbReference type="NCBI Taxonomy" id="43265"/>
    <lineage>
        <taxon>Eukaryota</taxon>
        <taxon>Fungi</taxon>
        <taxon>Dikarya</taxon>
        <taxon>Ascomycota</taxon>
        <taxon>Pezizomycotina</taxon>
        <taxon>Sordariomycetes</taxon>
        <taxon>Hypocreomycetidae</taxon>
        <taxon>Hypocreales</taxon>
        <taxon>Cordycipitaceae</taxon>
        <taxon>Cordyceps</taxon>
    </lineage>
</organism>
<gene>
    <name evidence="1" type="ORF">IF1G_01968</name>
</gene>
<dbReference type="AlphaFoldDB" id="A0A545VDF0"/>
<evidence type="ECO:0000313" key="2">
    <source>
        <dbReference type="Proteomes" id="UP000315783"/>
    </source>
</evidence>
<name>A0A545VDF0_9HYPO</name>
<keyword evidence="2" id="KW-1185">Reference proteome</keyword>
<proteinExistence type="predicted"/>
<reference evidence="1 2" key="1">
    <citation type="journal article" date="2019" name="Appl. Microbiol. Biotechnol.">
        <title>Genome sequence of Isaria javanica and comparative genome analysis insights into family S53 peptidase evolution in fungal entomopathogens.</title>
        <authorList>
            <person name="Lin R."/>
            <person name="Zhang X."/>
            <person name="Xin B."/>
            <person name="Zou M."/>
            <person name="Gao Y."/>
            <person name="Qin F."/>
            <person name="Hu Q."/>
            <person name="Xie B."/>
            <person name="Cheng X."/>
        </authorList>
    </citation>
    <scope>NUCLEOTIDE SEQUENCE [LARGE SCALE GENOMIC DNA]</scope>
    <source>
        <strain evidence="1 2">IJ1G</strain>
    </source>
</reference>
<sequence>MLPSLFGLTCHNLPWSAAGTGGRGRGCCSLTNKRISTSEPQNLPTCVLRWLRNGEDMIRSPLQATCLSIYRGWRRTGWRAQKASH</sequence>
<protein>
    <submittedName>
        <fullName evidence="1">Uncharacterized protein</fullName>
    </submittedName>
</protein>
<dbReference type="Proteomes" id="UP000315783">
    <property type="component" value="Unassembled WGS sequence"/>
</dbReference>
<accession>A0A545VDF0</accession>